<dbReference type="InterPro" id="IPR013154">
    <property type="entry name" value="ADH-like_N"/>
</dbReference>
<protein>
    <submittedName>
        <fullName evidence="2">Alcohol dehydrogenase</fullName>
    </submittedName>
</protein>
<dbReference type="GO" id="GO:0016491">
    <property type="term" value="F:oxidoreductase activity"/>
    <property type="evidence" value="ECO:0007669"/>
    <property type="project" value="InterPro"/>
</dbReference>
<evidence type="ECO:0000259" key="1">
    <source>
        <dbReference type="SMART" id="SM00829"/>
    </source>
</evidence>
<dbReference type="SUPFAM" id="SSF51735">
    <property type="entry name" value="NAD(P)-binding Rossmann-fold domains"/>
    <property type="match status" value="1"/>
</dbReference>
<dbReference type="Proteomes" id="UP000233491">
    <property type="component" value="Unassembled WGS sequence"/>
</dbReference>
<evidence type="ECO:0000313" key="2">
    <source>
        <dbReference type="EMBL" id="PKR90536.1"/>
    </source>
</evidence>
<sequence>MNSIIRHWRQTGTGRGSLSFVTAPKPIPYAGEVLVKVTAASLNYRDKLVLEGSVGLTPQEPIIPATDFAGIVEDVGDGVTRFRRGDRVVSTVAPDWFDGAAPTPNLPLAPSFRSPALPGALAEYVVRPAYALARSPDTLDDAEASTLPIAALTAWYALIERGRLRPGDSVLIHGTGGVALFGLQFAKLLGASVIVTSSSVDKLAAARKLGADHLLRRDTPDLAAEVRCLTHGRGADHVLETIGGANFALSLDAAAPGGHVSLIGQIAGTDITGNGLHLARKRLTVEGIAVGHRRAFDEMLRAIDADRLKPVIDSRFSLADLPAAFDRLDEGPFGKIVIELA</sequence>
<dbReference type="PANTHER" id="PTHR45033">
    <property type="match status" value="1"/>
</dbReference>
<dbReference type="InterPro" id="IPR036291">
    <property type="entry name" value="NAD(P)-bd_dom_sf"/>
</dbReference>
<evidence type="ECO:0000313" key="3">
    <source>
        <dbReference type="Proteomes" id="UP000233491"/>
    </source>
</evidence>
<proteinExistence type="predicted"/>
<dbReference type="SUPFAM" id="SSF50129">
    <property type="entry name" value="GroES-like"/>
    <property type="match status" value="1"/>
</dbReference>
<dbReference type="OrthoDB" id="9790818at2"/>
<gene>
    <name evidence="2" type="ORF">CXZ10_03995</name>
</gene>
<reference evidence="2 3" key="1">
    <citation type="submission" date="2017-12" db="EMBL/GenBank/DDBJ databases">
        <title>Anaerobic carbon monoxide metabolism by Pleomorphomonas carboxyditropha sp. nov., a new mesophilic hydrogenogenic carboxidotroph.</title>
        <authorList>
            <person name="Esquivel-Elizondo S."/>
            <person name="Krajmalnik-Brown R."/>
        </authorList>
    </citation>
    <scope>NUCLEOTIDE SEQUENCE [LARGE SCALE GENOMIC DNA]</scope>
    <source>
        <strain evidence="2 3">R5-392</strain>
    </source>
</reference>
<dbReference type="Pfam" id="PF00107">
    <property type="entry name" value="ADH_zinc_N"/>
    <property type="match status" value="1"/>
</dbReference>
<dbReference type="CDD" id="cd08276">
    <property type="entry name" value="MDR7"/>
    <property type="match status" value="1"/>
</dbReference>
<feature type="domain" description="Enoyl reductase (ER)" evidence="1">
    <location>
        <begin position="14"/>
        <end position="338"/>
    </location>
</feature>
<dbReference type="InterPro" id="IPR052711">
    <property type="entry name" value="Zinc_ADH-like"/>
</dbReference>
<organism evidence="2 3">
    <name type="scientific">Pleomorphomonas diazotrophica</name>
    <dbReference type="NCBI Taxonomy" id="1166257"/>
    <lineage>
        <taxon>Bacteria</taxon>
        <taxon>Pseudomonadati</taxon>
        <taxon>Pseudomonadota</taxon>
        <taxon>Alphaproteobacteria</taxon>
        <taxon>Hyphomicrobiales</taxon>
        <taxon>Pleomorphomonadaceae</taxon>
        <taxon>Pleomorphomonas</taxon>
    </lineage>
</organism>
<comment type="caution">
    <text evidence="2">The sequence shown here is derived from an EMBL/GenBank/DDBJ whole genome shotgun (WGS) entry which is preliminary data.</text>
</comment>
<dbReference type="Gene3D" id="3.90.180.10">
    <property type="entry name" value="Medium-chain alcohol dehydrogenases, catalytic domain"/>
    <property type="match status" value="1"/>
</dbReference>
<dbReference type="Gene3D" id="3.40.50.720">
    <property type="entry name" value="NAD(P)-binding Rossmann-like Domain"/>
    <property type="match status" value="1"/>
</dbReference>
<dbReference type="Pfam" id="PF08240">
    <property type="entry name" value="ADH_N"/>
    <property type="match status" value="1"/>
</dbReference>
<dbReference type="SMART" id="SM00829">
    <property type="entry name" value="PKS_ER"/>
    <property type="match status" value="1"/>
</dbReference>
<dbReference type="PANTHER" id="PTHR45033:SF2">
    <property type="entry name" value="ZINC-TYPE ALCOHOL DEHYDROGENASE-LIKE PROTEIN C1773.06C"/>
    <property type="match status" value="1"/>
</dbReference>
<dbReference type="InterPro" id="IPR013149">
    <property type="entry name" value="ADH-like_C"/>
</dbReference>
<dbReference type="RefSeq" id="WP_101287635.1">
    <property type="nucleotide sequence ID" value="NZ_FOUQ01000001.1"/>
</dbReference>
<dbReference type="EMBL" id="PJNW01000002">
    <property type="protein sequence ID" value="PKR90536.1"/>
    <property type="molecule type" value="Genomic_DNA"/>
</dbReference>
<name>A0A1I4QNF3_9HYPH</name>
<accession>A0A1I4QNF3</accession>
<keyword evidence="3" id="KW-1185">Reference proteome</keyword>
<dbReference type="InterPro" id="IPR020843">
    <property type="entry name" value="ER"/>
</dbReference>
<dbReference type="InterPro" id="IPR011032">
    <property type="entry name" value="GroES-like_sf"/>
</dbReference>
<dbReference type="AlphaFoldDB" id="A0A1I4QNF3"/>